<dbReference type="Proteomes" id="UP000023152">
    <property type="component" value="Unassembled WGS sequence"/>
</dbReference>
<sequence length="205" mass="22579">MSAIPESQQTQSQTEPVKTSTDQTDSDLAVLSRKHSNADSIYDVHTDDEHDRRSTFVVKEGEENKAIEEKEETEEFVHIDGCSDLQTRDMSMGGSLLRSRLVNTLAESNNDPMAHVREGVLAEIKHNELEQHVISNSETNDFQCPLSTQNHLDNGSATNMLASVVLTNSHCDSASKHTFDYCSAQTQVDSSIHGDGNSGDLESID</sequence>
<proteinExistence type="predicted"/>
<feature type="compositionally biased region" description="Polar residues" evidence="1">
    <location>
        <begin position="1"/>
        <end position="23"/>
    </location>
</feature>
<protein>
    <submittedName>
        <fullName evidence="2">Uncharacterized protein</fullName>
    </submittedName>
</protein>
<evidence type="ECO:0000256" key="1">
    <source>
        <dbReference type="SAM" id="MobiDB-lite"/>
    </source>
</evidence>
<gene>
    <name evidence="2" type="ORF">RFI_13699</name>
</gene>
<dbReference type="AlphaFoldDB" id="X6NC60"/>
<evidence type="ECO:0000313" key="2">
    <source>
        <dbReference type="EMBL" id="ETO23483.1"/>
    </source>
</evidence>
<organism evidence="2 3">
    <name type="scientific">Reticulomyxa filosa</name>
    <dbReference type="NCBI Taxonomy" id="46433"/>
    <lineage>
        <taxon>Eukaryota</taxon>
        <taxon>Sar</taxon>
        <taxon>Rhizaria</taxon>
        <taxon>Retaria</taxon>
        <taxon>Foraminifera</taxon>
        <taxon>Monothalamids</taxon>
        <taxon>Reticulomyxidae</taxon>
        <taxon>Reticulomyxa</taxon>
    </lineage>
</organism>
<comment type="caution">
    <text evidence="2">The sequence shown here is derived from an EMBL/GenBank/DDBJ whole genome shotgun (WGS) entry which is preliminary data.</text>
</comment>
<reference evidence="2 3" key="1">
    <citation type="journal article" date="2013" name="Curr. Biol.">
        <title>The Genome of the Foraminiferan Reticulomyxa filosa.</title>
        <authorList>
            <person name="Glockner G."/>
            <person name="Hulsmann N."/>
            <person name="Schleicher M."/>
            <person name="Noegel A.A."/>
            <person name="Eichinger L."/>
            <person name="Gallinger C."/>
            <person name="Pawlowski J."/>
            <person name="Sierra R."/>
            <person name="Euteneuer U."/>
            <person name="Pillet L."/>
            <person name="Moustafa A."/>
            <person name="Platzer M."/>
            <person name="Groth M."/>
            <person name="Szafranski K."/>
            <person name="Schliwa M."/>
        </authorList>
    </citation>
    <scope>NUCLEOTIDE SEQUENCE [LARGE SCALE GENOMIC DNA]</scope>
</reference>
<dbReference type="EMBL" id="ASPP01009901">
    <property type="protein sequence ID" value="ETO23483.1"/>
    <property type="molecule type" value="Genomic_DNA"/>
</dbReference>
<name>X6NC60_RETFI</name>
<feature type="region of interest" description="Disordered" evidence="1">
    <location>
        <begin position="1"/>
        <end position="39"/>
    </location>
</feature>
<keyword evidence="3" id="KW-1185">Reference proteome</keyword>
<evidence type="ECO:0000313" key="3">
    <source>
        <dbReference type="Proteomes" id="UP000023152"/>
    </source>
</evidence>
<accession>X6NC60</accession>